<organism evidence="1 2">
    <name type="scientific">Flemingia macrophylla</name>
    <dbReference type="NCBI Taxonomy" id="520843"/>
    <lineage>
        <taxon>Eukaryota</taxon>
        <taxon>Viridiplantae</taxon>
        <taxon>Streptophyta</taxon>
        <taxon>Embryophyta</taxon>
        <taxon>Tracheophyta</taxon>
        <taxon>Spermatophyta</taxon>
        <taxon>Magnoliopsida</taxon>
        <taxon>eudicotyledons</taxon>
        <taxon>Gunneridae</taxon>
        <taxon>Pentapetalae</taxon>
        <taxon>rosids</taxon>
        <taxon>fabids</taxon>
        <taxon>Fabales</taxon>
        <taxon>Fabaceae</taxon>
        <taxon>Papilionoideae</taxon>
        <taxon>50 kb inversion clade</taxon>
        <taxon>NPAAA clade</taxon>
        <taxon>indigoferoid/millettioid clade</taxon>
        <taxon>Phaseoleae</taxon>
        <taxon>Flemingia</taxon>
    </lineage>
</organism>
<sequence length="51" mass="6230">MVHFSSFHGFSCNYKYKQVWEVIWVTVAYSIWKHRNVCIFNSTKFENEKIP</sequence>
<evidence type="ECO:0000313" key="2">
    <source>
        <dbReference type="Proteomes" id="UP001603857"/>
    </source>
</evidence>
<protein>
    <submittedName>
        <fullName evidence="1">Uncharacterized protein</fullName>
    </submittedName>
</protein>
<evidence type="ECO:0000313" key="1">
    <source>
        <dbReference type="EMBL" id="KAL2321662.1"/>
    </source>
</evidence>
<keyword evidence="2" id="KW-1185">Reference proteome</keyword>
<name>A0ABD1LDS9_9FABA</name>
<comment type="caution">
    <text evidence="1">The sequence shown here is derived from an EMBL/GenBank/DDBJ whole genome shotgun (WGS) entry which is preliminary data.</text>
</comment>
<dbReference type="EMBL" id="JBGMDY010000009">
    <property type="protein sequence ID" value="KAL2321662.1"/>
    <property type="molecule type" value="Genomic_DNA"/>
</dbReference>
<accession>A0ABD1LDS9</accession>
<proteinExistence type="predicted"/>
<dbReference type="Proteomes" id="UP001603857">
    <property type="component" value="Unassembled WGS sequence"/>
</dbReference>
<reference evidence="1 2" key="1">
    <citation type="submission" date="2024-08" db="EMBL/GenBank/DDBJ databases">
        <title>Insights into the chromosomal genome structure of Flemingia macrophylla.</title>
        <authorList>
            <person name="Ding Y."/>
            <person name="Zhao Y."/>
            <person name="Bi W."/>
            <person name="Wu M."/>
            <person name="Zhao G."/>
            <person name="Gong Y."/>
            <person name="Li W."/>
            <person name="Zhang P."/>
        </authorList>
    </citation>
    <scope>NUCLEOTIDE SEQUENCE [LARGE SCALE GENOMIC DNA]</scope>
    <source>
        <strain evidence="1">DYQJB</strain>
        <tissue evidence="1">Leaf</tissue>
    </source>
</reference>
<dbReference type="AlphaFoldDB" id="A0ABD1LDS9"/>
<gene>
    <name evidence="1" type="ORF">Fmac_026041</name>
</gene>